<comment type="caution">
    <text evidence="1">The sequence shown here is derived from an EMBL/GenBank/DDBJ whole genome shotgun (WGS) entry which is preliminary data.</text>
</comment>
<dbReference type="RefSeq" id="WP_156640762.1">
    <property type="nucleotide sequence ID" value="NZ_WOXT01000001.1"/>
</dbReference>
<protein>
    <submittedName>
        <fullName evidence="1">Uncharacterized protein</fullName>
    </submittedName>
</protein>
<gene>
    <name evidence="1" type="ORF">GN331_05075</name>
</gene>
<name>A0A7C9HUD5_9GAMM</name>
<evidence type="ECO:0000313" key="2">
    <source>
        <dbReference type="Proteomes" id="UP000479692"/>
    </source>
</evidence>
<keyword evidence="2" id="KW-1185">Reference proteome</keyword>
<sequence length="101" mass="10938">MSGPDYADWSHADLLRLRNSLAANDPMQAVLAPYEHAAFAREWTQENPMVAVPALSVAIPGYSLAKKFGLVKARTPGTLSEMAQSFGGMRNGLAAFMQAKR</sequence>
<reference evidence="1 2" key="1">
    <citation type="submission" date="2019-12" db="EMBL/GenBank/DDBJ databases">
        <authorList>
            <person name="Xu J."/>
        </authorList>
    </citation>
    <scope>NUCLEOTIDE SEQUENCE [LARGE SCALE GENOMIC DNA]</scope>
    <source>
        <strain evidence="1 2">HX-5-24</strain>
    </source>
</reference>
<proteinExistence type="predicted"/>
<evidence type="ECO:0000313" key="1">
    <source>
        <dbReference type="EMBL" id="MUV13578.1"/>
    </source>
</evidence>
<organism evidence="1 2">
    <name type="scientific">Noviluteimonas gilva</name>
    <dbReference type="NCBI Taxonomy" id="2682097"/>
    <lineage>
        <taxon>Bacteria</taxon>
        <taxon>Pseudomonadati</taxon>
        <taxon>Pseudomonadota</taxon>
        <taxon>Gammaproteobacteria</taxon>
        <taxon>Lysobacterales</taxon>
        <taxon>Lysobacteraceae</taxon>
        <taxon>Noviluteimonas</taxon>
    </lineage>
</organism>
<accession>A0A7C9HUD5</accession>
<dbReference type="AlphaFoldDB" id="A0A7C9HUD5"/>
<dbReference type="EMBL" id="WOXT01000001">
    <property type="protein sequence ID" value="MUV13578.1"/>
    <property type="molecule type" value="Genomic_DNA"/>
</dbReference>
<dbReference type="Proteomes" id="UP000479692">
    <property type="component" value="Unassembled WGS sequence"/>
</dbReference>